<feature type="transmembrane region" description="Helical" evidence="1">
    <location>
        <begin position="12"/>
        <end position="29"/>
    </location>
</feature>
<dbReference type="EMBL" id="GBXM01095246">
    <property type="protein sequence ID" value="JAH13331.1"/>
    <property type="molecule type" value="Transcribed_RNA"/>
</dbReference>
<keyword evidence="1" id="KW-0812">Transmembrane</keyword>
<reference evidence="2" key="2">
    <citation type="journal article" date="2015" name="Fish Shellfish Immunol.">
        <title>Early steps in the European eel (Anguilla anguilla)-Vibrio vulnificus interaction in the gills: Role of the RtxA13 toxin.</title>
        <authorList>
            <person name="Callol A."/>
            <person name="Pajuelo D."/>
            <person name="Ebbesson L."/>
            <person name="Teles M."/>
            <person name="MacKenzie S."/>
            <person name="Amaro C."/>
        </authorList>
    </citation>
    <scope>NUCLEOTIDE SEQUENCE</scope>
</reference>
<dbReference type="AlphaFoldDB" id="A0A0E9Q8Y9"/>
<keyword evidence="1" id="KW-0472">Membrane</keyword>
<evidence type="ECO:0000256" key="1">
    <source>
        <dbReference type="SAM" id="Phobius"/>
    </source>
</evidence>
<proteinExistence type="predicted"/>
<name>A0A0E9Q8Y9_ANGAN</name>
<accession>A0A0E9Q8Y9</accession>
<sequence length="31" mass="3792">MLRHIYDCTSNLCLYVLFLSAYLHHYLYLLV</sequence>
<organism evidence="2">
    <name type="scientific">Anguilla anguilla</name>
    <name type="common">European freshwater eel</name>
    <name type="synonym">Muraena anguilla</name>
    <dbReference type="NCBI Taxonomy" id="7936"/>
    <lineage>
        <taxon>Eukaryota</taxon>
        <taxon>Metazoa</taxon>
        <taxon>Chordata</taxon>
        <taxon>Craniata</taxon>
        <taxon>Vertebrata</taxon>
        <taxon>Euteleostomi</taxon>
        <taxon>Actinopterygii</taxon>
        <taxon>Neopterygii</taxon>
        <taxon>Teleostei</taxon>
        <taxon>Anguilliformes</taxon>
        <taxon>Anguillidae</taxon>
        <taxon>Anguilla</taxon>
    </lineage>
</organism>
<keyword evidence="1" id="KW-1133">Transmembrane helix</keyword>
<protein>
    <submittedName>
        <fullName evidence="2">Uncharacterized protein</fullName>
    </submittedName>
</protein>
<reference evidence="2" key="1">
    <citation type="submission" date="2014-11" db="EMBL/GenBank/DDBJ databases">
        <authorList>
            <person name="Amaro Gonzalez C."/>
        </authorList>
    </citation>
    <scope>NUCLEOTIDE SEQUENCE</scope>
</reference>
<evidence type="ECO:0000313" key="2">
    <source>
        <dbReference type="EMBL" id="JAH13331.1"/>
    </source>
</evidence>